<protein>
    <submittedName>
        <fullName evidence="1">Uncharacterized protein</fullName>
    </submittedName>
</protein>
<dbReference type="AlphaFoldDB" id="A0A162RWH2"/>
<evidence type="ECO:0000313" key="1">
    <source>
        <dbReference type="EMBL" id="KZL90467.1"/>
    </source>
</evidence>
<dbReference type="PATRIC" id="fig|1121326.3.peg.4298"/>
<sequence>MINSKQEILNNIQQYKELMAMDKATEEILEELDTQWSYNPFNGCYIFKTLEGCLCIPTEFDNGIGEYLVLDKAYIERNKDIEQSLF</sequence>
<organism evidence="1 2">
    <name type="scientific">Clostridium magnum DSM 2767</name>
    <dbReference type="NCBI Taxonomy" id="1121326"/>
    <lineage>
        <taxon>Bacteria</taxon>
        <taxon>Bacillati</taxon>
        <taxon>Bacillota</taxon>
        <taxon>Clostridia</taxon>
        <taxon>Eubacteriales</taxon>
        <taxon>Clostridiaceae</taxon>
        <taxon>Clostridium</taxon>
    </lineage>
</organism>
<dbReference type="Proteomes" id="UP000076603">
    <property type="component" value="Unassembled WGS sequence"/>
</dbReference>
<comment type="caution">
    <text evidence="1">The sequence shown here is derived from an EMBL/GenBank/DDBJ whole genome shotgun (WGS) entry which is preliminary data.</text>
</comment>
<keyword evidence="2" id="KW-1185">Reference proteome</keyword>
<dbReference type="RefSeq" id="WP_066626700.1">
    <property type="nucleotide sequence ID" value="NZ_FQXL01000008.1"/>
</dbReference>
<reference evidence="1 2" key="1">
    <citation type="submission" date="2016-04" db="EMBL/GenBank/DDBJ databases">
        <title>Genome sequence of Clostridium magnum DSM 2767.</title>
        <authorList>
            <person name="Poehlein A."/>
            <person name="Uhlig R."/>
            <person name="Fischer R."/>
            <person name="Bahl H."/>
            <person name="Daniel R."/>
        </authorList>
    </citation>
    <scope>NUCLEOTIDE SEQUENCE [LARGE SCALE GENOMIC DNA]</scope>
    <source>
        <strain evidence="1 2">DSM 2767</strain>
    </source>
</reference>
<gene>
    <name evidence="1" type="ORF">CLMAG_42380</name>
</gene>
<proteinExistence type="predicted"/>
<dbReference type="EMBL" id="LWAE01000005">
    <property type="protein sequence ID" value="KZL90467.1"/>
    <property type="molecule type" value="Genomic_DNA"/>
</dbReference>
<name>A0A162RWH2_9CLOT</name>
<evidence type="ECO:0000313" key="2">
    <source>
        <dbReference type="Proteomes" id="UP000076603"/>
    </source>
</evidence>
<accession>A0A162RWH2</accession>